<gene>
    <name evidence="1" type="ordered locus">BHWA1_02067</name>
</gene>
<accession>A0A3B6VKT1</accession>
<proteinExistence type="predicted"/>
<evidence type="ECO:0000313" key="2">
    <source>
        <dbReference type="Proteomes" id="UP000001803"/>
    </source>
</evidence>
<organism evidence="1 2">
    <name type="scientific">Brachyspira hyodysenteriae (strain ATCC 49526 / WA1)</name>
    <dbReference type="NCBI Taxonomy" id="565034"/>
    <lineage>
        <taxon>Bacteria</taxon>
        <taxon>Pseudomonadati</taxon>
        <taxon>Spirochaetota</taxon>
        <taxon>Spirochaetia</taxon>
        <taxon>Brachyspirales</taxon>
        <taxon>Brachyspiraceae</taxon>
        <taxon>Brachyspira</taxon>
    </lineage>
</organism>
<dbReference type="EMBL" id="CP001357">
    <property type="protein sequence ID" value="ACN84526.1"/>
    <property type="molecule type" value="Genomic_DNA"/>
</dbReference>
<name>A0A3B6VKT1_BRAHW</name>
<dbReference type="KEGG" id="bhy:BHWA1_02067"/>
<protein>
    <submittedName>
        <fullName evidence="1">Uncharacterized protein</fullName>
    </submittedName>
</protein>
<keyword evidence="2" id="KW-1185">Reference proteome</keyword>
<dbReference type="AlphaFoldDB" id="A0A3B6VKT1"/>
<evidence type="ECO:0000313" key="1">
    <source>
        <dbReference type="EMBL" id="ACN84526.1"/>
    </source>
</evidence>
<dbReference type="Proteomes" id="UP000001803">
    <property type="component" value="Chromosome"/>
</dbReference>
<sequence>MFFVIKTIKNCDNEDIRNNYKKKCREAILNSVGNIVSFPNINK</sequence>
<reference evidence="1 2" key="1">
    <citation type="journal article" date="2009" name="PLoS ONE">
        <title>Genome sequence of the pathogenic intestinal spirochete Brachyspira hyodysenteriae reveals adaptations to its lifestyle in the porcine large intestine.</title>
        <authorList>
            <person name="Bellgard M.I."/>
            <person name="Wanchanthuek P."/>
            <person name="La T."/>
            <person name="Ryan K."/>
            <person name="Moolhuijzen P."/>
            <person name="Albertyn Z."/>
            <person name="Shaban B."/>
            <person name="Motro Y."/>
            <person name="Dunn D.S."/>
            <person name="Schibeci D."/>
            <person name="Hunter A."/>
            <person name="Barrero R."/>
            <person name="Phillips N.D."/>
            <person name="Hampson D.J."/>
        </authorList>
    </citation>
    <scope>NUCLEOTIDE SEQUENCE [LARGE SCALE GENOMIC DNA]</scope>
    <source>
        <strain evidence="2">ATCC 49526 / WA1</strain>
    </source>
</reference>